<comment type="caution">
    <text evidence="2">The sequence shown here is derived from an EMBL/GenBank/DDBJ whole genome shotgun (WGS) entry which is preliminary data.</text>
</comment>
<protein>
    <submittedName>
        <fullName evidence="2">Protein kinase domain-containing protein</fullName>
    </submittedName>
</protein>
<dbReference type="InterPro" id="IPR000719">
    <property type="entry name" value="Prot_kinase_dom"/>
</dbReference>
<gene>
    <name evidence="2" type="ORF">PHISCL_10923</name>
</gene>
<sequence length="86" mass="9616">GALVDILYDQQGEIPWPQRERWAKQVVRGLCEIHEAGYVQGDFTLSNIVVDADGDAKIIDINRRGCPVGWEPPEIAAKIESNQRIS</sequence>
<dbReference type="SUPFAM" id="SSF56112">
    <property type="entry name" value="Protein kinase-like (PK-like)"/>
    <property type="match status" value="1"/>
</dbReference>
<dbReference type="OrthoDB" id="4062651at2759"/>
<reference evidence="3" key="1">
    <citation type="submission" date="2017-02" db="EMBL/GenBank/DDBJ databases">
        <authorList>
            <person name="Tafer H."/>
            <person name="Lopandic K."/>
        </authorList>
    </citation>
    <scope>NUCLEOTIDE SEQUENCE [LARGE SCALE GENOMIC DNA]</scope>
    <source>
        <strain evidence="3">CBS 366.77</strain>
    </source>
</reference>
<dbReference type="Proteomes" id="UP000266188">
    <property type="component" value="Unassembled WGS sequence"/>
</dbReference>
<evidence type="ECO:0000313" key="3">
    <source>
        <dbReference type="Proteomes" id="UP000266188"/>
    </source>
</evidence>
<accession>A0A3A2Z1X3</accession>
<organism evidence="2 3">
    <name type="scientific">Aspergillus sclerotialis</name>
    <dbReference type="NCBI Taxonomy" id="2070753"/>
    <lineage>
        <taxon>Eukaryota</taxon>
        <taxon>Fungi</taxon>
        <taxon>Dikarya</taxon>
        <taxon>Ascomycota</taxon>
        <taxon>Pezizomycotina</taxon>
        <taxon>Eurotiomycetes</taxon>
        <taxon>Eurotiomycetidae</taxon>
        <taxon>Eurotiales</taxon>
        <taxon>Aspergillaceae</taxon>
        <taxon>Aspergillus</taxon>
        <taxon>Aspergillus subgen. Polypaecilum</taxon>
    </lineage>
</organism>
<dbReference type="InterPro" id="IPR011009">
    <property type="entry name" value="Kinase-like_dom_sf"/>
</dbReference>
<dbReference type="EMBL" id="MVGC01002933">
    <property type="protein sequence ID" value="RJE16740.1"/>
    <property type="molecule type" value="Genomic_DNA"/>
</dbReference>
<dbReference type="Gene3D" id="1.10.510.10">
    <property type="entry name" value="Transferase(Phosphotransferase) domain 1"/>
    <property type="match status" value="1"/>
</dbReference>
<feature type="domain" description="Protein kinase" evidence="1">
    <location>
        <begin position="1"/>
        <end position="86"/>
    </location>
</feature>
<keyword evidence="3" id="KW-1185">Reference proteome</keyword>
<feature type="non-terminal residue" evidence="2">
    <location>
        <position position="1"/>
    </location>
</feature>
<keyword evidence="2" id="KW-0418">Kinase</keyword>
<dbReference type="AlphaFoldDB" id="A0A3A2Z1X3"/>
<dbReference type="GO" id="GO:0005524">
    <property type="term" value="F:ATP binding"/>
    <property type="evidence" value="ECO:0007669"/>
    <property type="project" value="InterPro"/>
</dbReference>
<keyword evidence="2" id="KW-0808">Transferase</keyword>
<evidence type="ECO:0000313" key="2">
    <source>
        <dbReference type="EMBL" id="RJE16740.1"/>
    </source>
</evidence>
<dbReference type="PROSITE" id="PS50011">
    <property type="entry name" value="PROTEIN_KINASE_DOM"/>
    <property type="match status" value="1"/>
</dbReference>
<dbReference type="STRING" id="2070753.A0A3A2Z1X3"/>
<name>A0A3A2Z1X3_9EURO</name>
<evidence type="ECO:0000259" key="1">
    <source>
        <dbReference type="PROSITE" id="PS50011"/>
    </source>
</evidence>
<feature type="non-terminal residue" evidence="2">
    <location>
        <position position="86"/>
    </location>
</feature>
<dbReference type="GO" id="GO:0004672">
    <property type="term" value="F:protein kinase activity"/>
    <property type="evidence" value="ECO:0007669"/>
    <property type="project" value="InterPro"/>
</dbReference>
<proteinExistence type="predicted"/>